<dbReference type="Proteomes" id="UP000001603">
    <property type="component" value="Unassembled WGS sequence"/>
</dbReference>
<reference evidence="2 3" key="1">
    <citation type="journal article" date="2009" name="Proc. Natl. Acad. Sci. U.S.A.">
        <title>The genomic basis of trophic strategy in marine bacteria.</title>
        <authorList>
            <person name="Lauro F.M."/>
            <person name="McDougald D."/>
            <person name="Thomas T."/>
            <person name="Williams T.J."/>
            <person name="Egan S."/>
            <person name="Rice S."/>
            <person name="DeMaere M.Z."/>
            <person name="Ting L."/>
            <person name="Ertan H."/>
            <person name="Johnson J."/>
            <person name="Ferriera S."/>
            <person name="Lapidus A."/>
            <person name="Anderson I."/>
            <person name="Kyrpides N."/>
            <person name="Munk A.C."/>
            <person name="Detter C."/>
            <person name="Han C.S."/>
            <person name="Brown M.V."/>
            <person name="Robb F.T."/>
            <person name="Kjelleberg S."/>
            <person name="Cavicchioli R."/>
        </authorList>
    </citation>
    <scope>NUCLEOTIDE SEQUENCE [LARGE SCALE GENOMIC DNA]</scope>
    <source>
        <strain evidence="2 3">S14</strain>
    </source>
</reference>
<dbReference type="RefSeq" id="WP_005366824.1">
    <property type="nucleotide sequence ID" value="NZ_CH902599.1"/>
</dbReference>
<proteinExistence type="predicted"/>
<dbReference type="Gene3D" id="2.180.10.10">
    <property type="entry name" value="RHS repeat-associated core"/>
    <property type="match status" value="2"/>
</dbReference>
<evidence type="ECO:0000313" key="3">
    <source>
        <dbReference type="Proteomes" id="UP000001603"/>
    </source>
</evidence>
<organism evidence="2 3">
    <name type="scientific">Photobacterium angustum (strain S14 / CCUG 15956)</name>
    <name type="common">Vibrio sp. (strain S14 / CCUG 15956)</name>
    <dbReference type="NCBI Taxonomy" id="314292"/>
    <lineage>
        <taxon>Bacteria</taxon>
        <taxon>Pseudomonadati</taxon>
        <taxon>Pseudomonadota</taxon>
        <taxon>Gammaproteobacteria</taxon>
        <taxon>Vibrionales</taxon>
        <taxon>Vibrionaceae</taxon>
        <taxon>Photobacterium</taxon>
    </lineage>
</organism>
<dbReference type="OrthoDB" id="5862074at2"/>
<dbReference type="AlphaFoldDB" id="Q1ZME4"/>
<accession>Q1ZME4</accession>
<dbReference type="HOGENOM" id="CLU_002146_1_0_6"/>
<dbReference type="EMBL" id="AAOJ01000008">
    <property type="protein sequence ID" value="EAS63296.1"/>
    <property type="molecule type" value="Genomic_DNA"/>
</dbReference>
<comment type="caution">
    <text evidence="2">The sequence shown here is derived from an EMBL/GenBank/DDBJ whole genome shotgun (WGS) entry which is preliminary data.</text>
</comment>
<protein>
    <submittedName>
        <fullName evidence="2">YD repeat</fullName>
    </submittedName>
</protein>
<gene>
    <name evidence="2" type="ORF">VAS14_15982</name>
</gene>
<name>Q1ZME4_PHOAS</name>
<evidence type="ECO:0000313" key="2">
    <source>
        <dbReference type="EMBL" id="EAS63296.1"/>
    </source>
</evidence>
<sequence>MSDSNLISNAFNFSESLSSGVDVRTGSFSVSFSLGHFIAYKNSGHIVPVQLSYDASSNNDIGFGRGWSISLSRFNKDKNTLLLSTGQSFQLEYNEDLSEYDIPYRKLKDIRVLYLDKTKEITVLHKTGIKEFLDWETGILKKVVSPSGLEVNFEYSEFNLQQVLWHVFDNAGREITIDWWTDDWETTVEHILDSKVYQRFTINKTGNGNYKRLASIIFPELNDPATFDYRYIASADYDVIEKIVHASGLIEDINYLDKGQLLPLDAPLSSVPCVLSHTINPGVNQAVHYSCYEYSDNNYLGFGCDRAWIAGEDTLFKSDNDYRYTTTETVNDSKVTVREYNKYHLLECASYFDNNNLYKREDYQYFADLELGIESQPAIYSLLKEQTTTHYFNGSERSFTKQYNFDEFGNQTLESHVDGSKVIWNYYPASGEGSLCPADPHGMVSLIKEEIVIPVKTADDEQERKTIMTYRSLPCLNDSKNYFIVPYEMNKDNCSKSYDYYEDKSNIFEYGRLRVETTVVNQFSSQILYRYDFNLSDLKTTLQTTTYDGITFTESKCVDYFFGHEIEAMNSQGVVIRSQYDSLGRQTSSVVAQDTDYEASKVFSYQFESGNNSVKVTDTKGNVVVQNMNNAGKLISVEMGSTDDDLRVIHEYQYDEFGLLKQQLDTDWIDNSPITVGMQFTYDVYGNINTVMHQDGRQEIITQDPIELKTIQRQVGLLSQTTIHNLSGLEVRKETHDGQGNLRATSVSEYDGFGNLRFVTDTLGRVIEHRYDNFDRIYETQREIDGEKIIESFSYPEFTSSPAVCHSSVNNIEVGFREFDGLLRVKNEVSAGGSKSYSYKGAETNPEHIKMPDNNTVNILQNIYLNKPDSISIPGQPEMTNIYQYDKETADLNYSINQGSENTYTTDSMGRLIKEKIQLNDGTNRQASYKYSLLGKLCEKTDFFGNKTVYQYDSLGRIASITDTVSDQDTSTYIDYDQYSRAYKYTTRYKNDEAVVELVFDGVGLEISRIARFNGVEEFTIEQQYNESMLLEMRSFRDTNGQTTETFRYDDLYRLINYRCDGPHQPLDDVGNKLMEQEFSHDIYGNITKVVSRFFGNTVNTCIYTYDPNNPVRLISIKNSHPSYPAEVILRYDVAGNLLNDEKGNIYSYNTLNQVTSVKGNNGKELSRYTYDAHRRVVSQTVEDSLIYLFYCNDMLSNEFSNGAHSSYHRPAKGLISRTVSQGKNTKNQILFGNSQGSIVETLSEQDNTSNRSKETRSYTPYGEG</sequence>
<dbReference type="InterPro" id="IPR006530">
    <property type="entry name" value="YD"/>
</dbReference>
<dbReference type="PANTHER" id="PTHR32305">
    <property type="match status" value="1"/>
</dbReference>
<dbReference type="InterPro" id="IPR050708">
    <property type="entry name" value="T6SS_VgrG/RHS"/>
</dbReference>
<dbReference type="PANTHER" id="PTHR32305:SF15">
    <property type="entry name" value="PROTEIN RHSA-RELATED"/>
    <property type="match status" value="1"/>
</dbReference>
<dbReference type="eggNOG" id="COG3209">
    <property type="taxonomic scope" value="Bacteria"/>
</dbReference>
<evidence type="ECO:0000256" key="1">
    <source>
        <dbReference type="SAM" id="MobiDB-lite"/>
    </source>
</evidence>
<feature type="region of interest" description="Disordered" evidence="1">
    <location>
        <begin position="1243"/>
        <end position="1265"/>
    </location>
</feature>
<dbReference type="NCBIfam" id="TIGR01643">
    <property type="entry name" value="YD_repeat_2x"/>
    <property type="match status" value="1"/>
</dbReference>